<gene>
    <name evidence="3" type="primary">ABSGL_04472.1 scaffold 5468</name>
</gene>
<keyword evidence="2" id="KW-0472">Membrane</keyword>
<evidence type="ECO:0000256" key="1">
    <source>
        <dbReference type="SAM" id="MobiDB-lite"/>
    </source>
</evidence>
<dbReference type="EMBL" id="LT552380">
    <property type="protein sequence ID" value="SAL98901.1"/>
    <property type="molecule type" value="Genomic_DNA"/>
</dbReference>
<feature type="compositionally biased region" description="Pro residues" evidence="1">
    <location>
        <begin position="85"/>
        <end position="98"/>
    </location>
</feature>
<keyword evidence="2" id="KW-1133">Transmembrane helix</keyword>
<feature type="transmembrane region" description="Helical" evidence="2">
    <location>
        <begin position="37"/>
        <end position="59"/>
    </location>
</feature>
<dbReference type="Proteomes" id="UP000078561">
    <property type="component" value="Unassembled WGS sequence"/>
</dbReference>
<organism evidence="3">
    <name type="scientific">Absidia glauca</name>
    <name type="common">Pin mould</name>
    <dbReference type="NCBI Taxonomy" id="4829"/>
    <lineage>
        <taxon>Eukaryota</taxon>
        <taxon>Fungi</taxon>
        <taxon>Fungi incertae sedis</taxon>
        <taxon>Mucoromycota</taxon>
        <taxon>Mucoromycotina</taxon>
        <taxon>Mucoromycetes</taxon>
        <taxon>Mucorales</taxon>
        <taxon>Cunninghamellaceae</taxon>
        <taxon>Absidia</taxon>
    </lineage>
</organism>
<sequence>MYKIIEEIIIYLLFIDAFLISLWLFPALVRVLLREGILYTFLSIVALILVALAAITYLLRVPSPPLRRPATTATARHHQLRVPSRLPPSRLPPSPPPSPLPLRPGACLGLSTLCSICSGWISPPNPMDGLTLKVAAHNLVSNQMSCSDAICQRPAVTRRQTI</sequence>
<feature type="region of interest" description="Disordered" evidence="1">
    <location>
        <begin position="68"/>
        <end position="98"/>
    </location>
</feature>
<proteinExistence type="predicted"/>
<keyword evidence="2" id="KW-0812">Transmembrane</keyword>
<evidence type="ECO:0000256" key="2">
    <source>
        <dbReference type="SAM" id="Phobius"/>
    </source>
</evidence>
<dbReference type="AlphaFoldDB" id="A0A168MNU0"/>
<evidence type="ECO:0000313" key="3">
    <source>
        <dbReference type="EMBL" id="SAL98901.1"/>
    </source>
</evidence>
<reference evidence="3" key="1">
    <citation type="submission" date="2016-04" db="EMBL/GenBank/DDBJ databases">
        <authorList>
            <person name="Evans L.H."/>
            <person name="Alamgir A."/>
            <person name="Owens N."/>
            <person name="Weber N.D."/>
            <person name="Virtaneva K."/>
            <person name="Barbian K."/>
            <person name="Babar A."/>
            <person name="Rosenke K."/>
        </authorList>
    </citation>
    <scope>NUCLEOTIDE SEQUENCE [LARGE SCALE GENOMIC DNA]</scope>
    <source>
        <strain evidence="3">CBS 101.48</strain>
    </source>
</reference>
<dbReference type="InParanoid" id="A0A168MNU0"/>
<accession>A0A168MNU0</accession>
<name>A0A168MNU0_ABSGL</name>
<protein>
    <submittedName>
        <fullName evidence="3">Uncharacterized protein</fullName>
    </submittedName>
</protein>
<evidence type="ECO:0000313" key="4">
    <source>
        <dbReference type="Proteomes" id="UP000078561"/>
    </source>
</evidence>
<feature type="transmembrane region" description="Helical" evidence="2">
    <location>
        <begin position="7"/>
        <end position="25"/>
    </location>
</feature>
<keyword evidence="4" id="KW-1185">Reference proteome</keyword>